<dbReference type="AlphaFoldDB" id="S3V0R3"/>
<organism evidence="1 2">
    <name type="scientific">Leptospira fainei serovar Hurstbridge str. BUT 6</name>
    <dbReference type="NCBI Taxonomy" id="1193011"/>
    <lineage>
        <taxon>Bacteria</taxon>
        <taxon>Pseudomonadati</taxon>
        <taxon>Spirochaetota</taxon>
        <taxon>Spirochaetia</taxon>
        <taxon>Leptospirales</taxon>
        <taxon>Leptospiraceae</taxon>
        <taxon>Leptospira</taxon>
    </lineage>
</organism>
<dbReference type="Proteomes" id="UP000014540">
    <property type="component" value="Unassembled WGS sequence"/>
</dbReference>
<name>S3V0R3_9LEPT</name>
<protein>
    <submittedName>
        <fullName evidence="1">Uncharacterized protein</fullName>
    </submittedName>
</protein>
<dbReference type="EMBL" id="AKWZ02000006">
    <property type="protein sequence ID" value="EPG75018.1"/>
    <property type="molecule type" value="Genomic_DNA"/>
</dbReference>
<comment type="caution">
    <text evidence="1">The sequence shown here is derived from an EMBL/GenBank/DDBJ whole genome shotgun (WGS) entry which is preliminary data.</text>
</comment>
<gene>
    <name evidence="1" type="ORF">LEP1GSC058_1619</name>
</gene>
<accession>S3V0R3</accession>
<proteinExistence type="predicted"/>
<sequence>MESVSALPQFKELSKDMAVRFGRKDSRIKVLRFILLSKKEKVSARK</sequence>
<keyword evidence="2" id="KW-1185">Reference proteome</keyword>
<evidence type="ECO:0000313" key="2">
    <source>
        <dbReference type="Proteomes" id="UP000014540"/>
    </source>
</evidence>
<reference evidence="1" key="1">
    <citation type="submission" date="2013-04" db="EMBL/GenBank/DDBJ databases">
        <authorList>
            <person name="Harkins D.M."/>
            <person name="Durkin A.S."/>
            <person name="Selengut J.D."/>
            <person name="Sanka R."/>
            <person name="DePew J."/>
            <person name="Purushe J."/>
            <person name="Ahmed A."/>
            <person name="van der Linden H."/>
            <person name="Goris M.G.A."/>
            <person name="Hartskeerl R.A."/>
            <person name="Vinetz J.M."/>
            <person name="Sutton G.G."/>
            <person name="Nelson W.C."/>
            <person name="Fouts D.E."/>
        </authorList>
    </citation>
    <scope>NUCLEOTIDE SEQUENCE [LARGE SCALE GENOMIC DNA]</scope>
    <source>
        <strain evidence="1">BUT 6</strain>
    </source>
</reference>
<evidence type="ECO:0000313" key="1">
    <source>
        <dbReference type="EMBL" id="EPG75018.1"/>
    </source>
</evidence>